<dbReference type="InterPro" id="IPR050807">
    <property type="entry name" value="TransReg_Diox_bact_type"/>
</dbReference>
<dbReference type="GO" id="GO:0003700">
    <property type="term" value="F:DNA-binding transcription factor activity"/>
    <property type="evidence" value="ECO:0007669"/>
    <property type="project" value="TreeGrafter"/>
</dbReference>
<dbReference type="Pfam" id="PF13443">
    <property type="entry name" value="HTH_26"/>
    <property type="match status" value="1"/>
</dbReference>
<dbReference type="GO" id="GO:0005829">
    <property type="term" value="C:cytosol"/>
    <property type="evidence" value="ECO:0007669"/>
    <property type="project" value="TreeGrafter"/>
</dbReference>
<dbReference type="CDD" id="cd00093">
    <property type="entry name" value="HTH_XRE"/>
    <property type="match status" value="1"/>
</dbReference>
<dbReference type="EMBL" id="DUTF01000210">
    <property type="protein sequence ID" value="HHY26890.1"/>
    <property type="molecule type" value="Genomic_DNA"/>
</dbReference>
<sequence length="80" mass="8883">MLKFDAITIGKSVTARREYLGMSIDELAQKTGISVKRIKKIEAGESQPHISPLARIAFALGIMIEELMKAEPDHEKSTDK</sequence>
<dbReference type="InterPro" id="IPR001387">
    <property type="entry name" value="Cro/C1-type_HTH"/>
</dbReference>
<dbReference type="PROSITE" id="PS50943">
    <property type="entry name" value="HTH_CROC1"/>
    <property type="match status" value="1"/>
</dbReference>
<organism evidence="3 4">
    <name type="scientific">Desulfitobacterium dehalogenans</name>
    <dbReference type="NCBI Taxonomy" id="36854"/>
    <lineage>
        <taxon>Bacteria</taxon>
        <taxon>Bacillati</taxon>
        <taxon>Bacillota</taxon>
        <taxon>Clostridia</taxon>
        <taxon>Eubacteriales</taxon>
        <taxon>Desulfitobacteriaceae</taxon>
        <taxon>Desulfitobacterium</taxon>
    </lineage>
</organism>
<comment type="caution">
    <text evidence="3">The sequence shown here is derived from an EMBL/GenBank/DDBJ whole genome shotgun (WGS) entry which is preliminary data.</text>
</comment>
<evidence type="ECO:0000259" key="2">
    <source>
        <dbReference type="PROSITE" id="PS50943"/>
    </source>
</evidence>
<evidence type="ECO:0000256" key="1">
    <source>
        <dbReference type="ARBA" id="ARBA00023125"/>
    </source>
</evidence>
<dbReference type="AlphaFoldDB" id="A0A7C6Z4I8"/>
<keyword evidence="1" id="KW-0238">DNA-binding</keyword>
<accession>A0A7C6Z4I8</accession>
<dbReference type="SMART" id="SM00530">
    <property type="entry name" value="HTH_XRE"/>
    <property type="match status" value="1"/>
</dbReference>
<dbReference type="PANTHER" id="PTHR46797">
    <property type="entry name" value="HTH-TYPE TRANSCRIPTIONAL REGULATOR"/>
    <property type="match status" value="1"/>
</dbReference>
<reference evidence="3 4" key="1">
    <citation type="journal article" date="2020" name="Biotechnol. Biofuels">
        <title>New insights from the biogas microbiome by comprehensive genome-resolved metagenomics of nearly 1600 species originating from multiple anaerobic digesters.</title>
        <authorList>
            <person name="Campanaro S."/>
            <person name="Treu L."/>
            <person name="Rodriguez-R L.M."/>
            <person name="Kovalovszki A."/>
            <person name="Ziels R.M."/>
            <person name="Maus I."/>
            <person name="Zhu X."/>
            <person name="Kougias P.G."/>
            <person name="Basile A."/>
            <person name="Luo G."/>
            <person name="Schluter A."/>
            <person name="Konstantinidis K.T."/>
            <person name="Angelidaki I."/>
        </authorList>
    </citation>
    <scope>NUCLEOTIDE SEQUENCE [LARGE SCALE GENOMIC DNA]</scope>
    <source>
        <strain evidence="3">AS05jafATM_4</strain>
    </source>
</reference>
<dbReference type="SUPFAM" id="SSF47413">
    <property type="entry name" value="lambda repressor-like DNA-binding domains"/>
    <property type="match status" value="1"/>
</dbReference>
<dbReference type="InterPro" id="IPR010982">
    <property type="entry name" value="Lambda_DNA-bd_dom_sf"/>
</dbReference>
<dbReference type="Gene3D" id="1.10.260.40">
    <property type="entry name" value="lambda repressor-like DNA-binding domains"/>
    <property type="match status" value="1"/>
</dbReference>
<evidence type="ECO:0000313" key="4">
    <source>
        <dbReference type="Proteomes" id="UP000553059"/>
    </source>
</evidence>
<protein>
    <submittedName>
        <fullName evidence="3">Helix-turn-helix transcriptional regulator</fullName>
    </submittedName>
</protein>
<feature type="domain" description="HTH cro/C1-type" evidence="2">
    <location>
        <begin position="13"/>
        <end position="67"/>
    </location>
</feature>
<name>A0A7C6Z4I8_9FIRM</name>
<proteinExistence type="predicted"/>
<gene>
    <name evidence="3" type="ORF">GX523_09150</name>
</gene>
<dbReference type="PANTHER" id="PTHR46797:SF1">
    <property type="entry name" value="METHYLPHOSPHONATE SYNTHASE"/>
    <property type="match status" value="1"/>
</dbReference>
<evidence type="ECO:0000313" key="3">
    <source>
        <dbReference type="EMBL" id="HHY26890.1"/>
    </source>
</evidence>
<dbReference type="GO" id="GO:0003677">
    <property type="term" value="F:DNA binding"/>
    <property type="evidence" value="ECO:0007669"/>
    <property type="project" value="UniProtKB-KW"/>
</dbReference>
<dbReference type="Proteomes" id="UP000553059">
    <property type="component" value="Unassembled WGS sequence"/>
</dbReference>